<gene>
    <name evidence="2" type="ORF">DFJ43DRAFT_1161940</name>
</gene>
<dbReference type="Proteomes" id="UP001176059">
    <property type="component" value="Unassembled WGS sequence"/>
</dbReference>
<reference evidence="2" key="1">
    <citation type="submission" date="2022-08" db="EMBL/GenBank/DDBJ databases">
        <authorList>
            <consortium name="DOE Joint Genome Institute"/>
            <person name="Min B."/>
            <person name="Sierra-Patev S."/>
            <person name="Naranjo-Ortiz M."/>
            <person name="Looney B."/>
            <person name="Konkel Z."/>
            <person name="Slot J.C."/>
            <person name="Sakamoto Y."/>
            <person name="Steenwyk J.L."/>
            <person name="Rokas A."/>
            <person name="Carro J."/>
            <person name="Camarero S."/>
            <person name="Ferreira P."/>
            <person name="Molpeceres G."/>
            <person name="Ruiz-duenas F.J."/>
            <person name="Serrano A."/>
            <person name="Henrissat B."/>
            <person name="Drula E."/>
            <person name="Hughes K.W."/>
            <person name="Mata J.L."/>
            <person name="Ishikawa N.K."/>
            <person name="Vargas-Isla R."/>
            <person name="Ushijima S."/>
            <person name="Smith C.A."/>
            <person name="Ahrendt S."/>
            <person name="Andreopoulos W."/>
            <person name="He G."/>
            <person name="LaButti K."/>
            <person name="Lipzen A."/>
            <person name="Ng V."/>
            <person name="Riley R."/>
            <person name="Sandor L."/>
            <person name="Barry K."/>
            <person name="Martinez A.T."/>
            <person name="Xiao Y."/>
            <person name="Gibbons J.G."/>
            <person name="Terashima K."/>
            <person name="Hibbett D.S."/>
            <person name="Grigoriev I.V."/>
        </authorList>
    </citation>
    <scope>NUCLEOTIDE SEQUENCE</scope>
    <source>
        <strain evidence="2">ET3784</strain>
    </source>
</reference>
<evidence type="ECO:0000313" key="2">
    <source>
        <dbReference type="EMBL" id="KAJ3711089.1"/>
    </source>
</evidence>
<organism evidence="2 3">
    <name type="scientific">Lentinula guzmanii</name>
    <dbReference type="NCBI Taxonomy" id="2804957"/>
    <lineage>
        <taxon>Eukaryota</taxon>
        <taxon>Fungi</taxon>
        <taxon>Dikarya</taxon>
        <taxon>Basidiomycota</taxon>
        <taxon>Agaricomycotina</taxon>
        <taxon>Agaricomycetes</taxon>
        <taxon>Agaricomycetidae</taxon>
        <taxon>Agaricales</taxon>
        <taxon>Marasmiineae</taxon>
        <taxon>Omphalotaceae</taxon>
        <taxon>Lentinula</taxon>
    </lineage>
</organism>
<sequence length="514" mass="56607">MVNITPTITPGKKNHVRKSTGGKVPKKITTKSFKQTAKKTGGPAPRLPIGAPAPAPAPDPTPPVLENMLDSEFNVLFPGTSTSLPEGSAQLSSTGSLRRSERVATAKLFSQPQVTFEAAMPSEKDSLCSDMELDTNGEDGEERTNLQEHLVLAVRMAVTSCIVKDIALGFSEEMTKAQSLLHAHGHDFYCLRGNGYRTISMTLIEVEGYYLATPTPCIHASLTFDFSEGKRQKYDTSFANMFAMLKQYNVKRVVVFFTTHSTPDGDLHFIPNMGGAASTSDLLEALFPAEFRTFLQPSDVDSTLFILSCGGVYVQKQSYDCFTELVRAHTFERIVAFPARDLQPLQTARWCQDFVRRILLQHESIQYALKSICNANPSVGPHTSIIIWHHFPTHPISIDVSQTLLTQKAIWCSSLLAPYGVRITEAQCPFCRCLRNGKTSFAASTDQNGQKFLVVKCTARLQPPAPGSIVSNPCKSVLIPLIGCYALTPLGSKSGIWEVLNYYWTDSEGQYSYP</sequence>
<accession>A0AA38J988</accession>
<keyword evidence="3" id="KW-1185">Reference proteome</keyword>
<evidence type="ECO:0000256" key="1">
    <source>
        <dbReference type="SAM" id="MobiDB-lite"/>
    </source>
</evidence>
<feature type="region of interest" description="Disordered" evidence="1">
    <location>
        <begin position="1"/>
        <end position="61"/>
    </location>
</feature>
<feature type="compositionally biased region" description="Pro residues" evidence="1">
    <location>
        <begin position="51"/>
        <end position="61"/>
    </location>
</feature>
<protein>
    <submittedName>
        <fullName evidence="2">Uncharacterized protein</fullName>
    </submittedName>
</protein>
<feature type="compositionally biased region" description="Basic residues" evidence="1">
    <location>
        <begin position="12"/>
        <end position="29"/>
    </location>
</feature>
<comment type="caution">
    <text evidence="2">The sequence shown here is derived from an EMBL/GenBank/DDBJ whole genome shotgun (WGS) entry which is preliminary data.</text>
</comment>
<reference evidence="2" key="2">
    <citation type="journal article" date="2023" name="Proc. Natl. Acad. Sci. U.S.A.">
        <title>A global phylogenomic analysis of the shiitake genus Lentinula.</title>
        <authorList>
            <person name="Sierra-Patev S."/>
            <person name="Min B."/>
            <person name="Naranjo-Ortiz M."/>
            <person name="Looney B."/>
            <person name="Konkel Z."/>
            <person name="Slot J.C."/>
            <person name="Sakamoto Y."/>
            <person name="Steenwyk J.L."/>
            <person name="Rokas A."/>
            <person name="Carro J."/>
            <person name="Camarero S."/>
            <person name="Ferreira P."/>
            <person name="Molpeceres G."/>
            <person name="Ruiz-Duenas F.J."/>
            <person name="Serrano A."/>
            <person name="Henrissat B."/>
            <person name="Drula E."/>
            <person name="Hughes K.W."/>
            <person name="Mata J.L."/>
            <person name="Ishikawa N.K."/>
            <person name="Vargas-Isla R."/>
            <person name="Ushijima S."/>
            <person name="Smith C.A."/>
            <person name="Donoghue J."/>
            <person name="Ahrendt S."/>
            <person name="Andreopoulos W."/>
            <person name="He G."/>
            <person name="LaButti K."/>
            <person name="Lipzen A."/>
            <person name="Ng V."/>
            <person name="Riley R."/>
            <person name="Sandor L."/>
            <person name="Barry K."/>
            <person name="Martinez A.T."/>
            <person name="Xiao Y."/>
            <person name="Gibbons J.G."/>
            <person name="Terashima K."/>
            <person name="Grigoriev I.V."/>
            <person name="Hibbett D."/>
        </authorList>
    </citation>
    <scope>NUCLEOTIDE SEQUENCE</scope>
    <source>
        <strain evidence="2">ET3784</strain>
    </source>
</reference>
<dbReference type="EMBL" id="JANVFO010000126">
    <property type="protein sequence ID" value="KAJ3711089.1"/>
    <property type="molecule type" value="Genomic_DNA"/>
</dbReference>
<proteinExistence type="predicted"/>
<evidence type="ECO:0000313" key="3">
    <source>
        <dbReference type="Proteomes" id="UP001176059"/>
    </source>
</evidence>
<dbReference type="AlphaFoldDB" id="A0AA38J988"/>
<name>A0AA38J988_9AGAR</name>